<comment type="caution">
    <text evidence="4">The sequence shown here is derived from an EMBL/GenBank/DDBJ whole genome shotgun (WGS) entry which is preliminary data.</text>
</comment>
<feature type="domain" description="Capsule synthesis protein CapA" evidence="3">
    <location>
        <begin position="37"/>
        <end position="296"/>
    </location>
</feature>
<reference evidence="4 5" key="1">
    <citation type="submission" date="2019-11" db="EMBL/GenBank/DDBJ databases">
        <title>Identification of a novel strain.</title>
        <authorList>
            <person name="Xu Q."/>
            <person name="Wang G."/>
        </authorList>
    </citation>
    <scope>NUCLEOTIDE SEQUENCE [LARGE SCALE GENOMIC DNA]</scope>
    <source>
        <strain evidence="5">xq</strain>
    </source>
</reference>
<dbReference type="CDD" id="cd07381">
    <property type="entry name" value="MPP_CapA"/>
    <property type="match status" value="1"/>
</dbReference>
<dbReference type="Proteomes" id="UP000440694">
    <property type="component" value="Unassembled WGS sequence"/>
</dbReference>
<keyword evidence="5" id="KW-1185">Reference proteome</keyword>
<dbReference type="PROSITE" id="PS51318">
    <property type="entry name" value="TAT"/>
    <property type="match status" value="1"/>
</dbReference>
<evidence type="ECO:0000256" key="1">
    <source>
        <dbReference type="ARBA" id="ARBA00005662"/>
    </source>
</evidence>
<organism evidence="4 5">
    <name type="scientific">Hyphomicrobium album</name>
    <dbReference type="NCBI Taxonomy" id="2665159"/>
    <lineage>
        <taxon>Bacteria</taxon>
        <taxon>Pseudomonadati</taxon>
        <taxon>Pseudomonadota</taxon>
        <taxon>Alphaproteobacteria</taxon>
        <taxon>Hyphomicrobiales</taxon>
        <taxon>Hyphomicrobiaceae</taxon>
        <taxon>Hyphomicrobium</taxon>
    </lineage>
</organism>
<dbReference type="Gene3D" id="3.60.21.10">
    <property type="match status" value="1"/>
</dbReference>
<dbReference type="InterPro" id="IPR052169">
    <property type="entry name" value="CW_Biosynth-Accessory"/>
</dbReference>
<feature type="chain" id="PRO_5026248480" description="Capsule synthesis protein CapA domain-containing protein" evidence="2">
    <location>
        <begin position="30"/>
        <end position="424"/>
    </location>
</feature>
<dbReference type="PANTHER" id="PTHR33393">
    <property type="entry name" value="POLYGLUTAMINE SYNTHESIS ACCESSORY PROTEIN RV0574C-RELATED"/>
    <property type="match status" value="1"/>
</dbReference>
<dbReference type="AlphaFoldDB" id="A0A6I3KP37"/>
<gene>
    <name evidence="4" type="ORF">GIW81_14475</name>
</gene>
<dbReference type="InterPro" id="IPR019079">
    <property type="entry name" value="Capsule_synth_CapA"/>
</dbReference>
<feature type="signal peptide" evidence="2">
    <location>
        <begin position="1"/>
        <end position="29"/>
    </location>
</feature>
<dbReference type="SMART" id="SM00854">
    <property type="entry name" value="PGA_cap"/>
    <property type="match status" value="1"/>
</dbReference>
<dbReference type="RefSeq" id="WP_154740077.1">
    <property type="nucleotide sequence ID" value="NZ_WMBQ01000002.1"/>
</dbReference>
<sequence length="424" mass="46070">MNAKNRRRTLIAVLAAAAVAAPLATYSFAAATDDEVAITLVGDVGLNRSNQPVEADGVRRGEFQTWAETTSRIEDQVNGDLNFMNVETVVTDRNDLPPDLKEQRGPFNFRTHPNGIRHLVTRGFNVLSLANNHSMDYGVDGLKETLKHVGKLQEERLAIAAGVGMNSEQASRPQRVTVKGSEVAFAATGIVTNNLERHRAGPDKPGQSAYRFDEDFAEVRRRLVKSTADYRILSIHYGEEGRVRTDGKQIAEWRAIAAEKDGIDLIVGHHAHVVRGVEMAGNSLIFYGLGNFLHQGTADITGKGICRDYGLMARVHLKREPSGKLVLRAVEAIPVTDTHFRPRRLTGEAGAAHIYALNYLSADLGDGAKAQGVLFTPQEDGTGLYCRPGADKDGGKIGALCKSYRPAPPIPDNLRATIASSCSR</sequence>
<dbReference type="InterPro" id="IPR006311">
    <property type="entry name" value="TAT_signal"/>
</dbReference>
<evidence type="ECO:0000313" key="4">
    <source>
        <dbReference type="EMBL" id="MTD95542.1"/>
    </source>
</evidence>
<name>A0A6I3KP37_9HYPH</name>
<accession>A0A6I3KP37</accession>
<dbReference type="PANTHER" id="PTHR33393:SF13">
    <property type="entry name" value="PGA BIOSYNTHESIS PROTEIN CAPA"/>
    <property type="match status" value="1"/>
</dbReference>
<dbReference type="Pfam" id="PF09587">
    <property type="entry name" value="PGA_cap"/>
    <property type="match status" value="1"/>
</dbReference>
<evidence type="ECO:0000256" key="2">
    <source>
        <dbReference type="SAM" id="SignalP"/>
    </source>
</evidence>
<protein>
    <recommendedName>
        <fullName evidence="3">Capsule synthesis protein CapA domain-containing protein</fullName>
    </recommendedName>
</protein>
<evidence type="ECO:0000259" key="3">
    <source>
        <dbReference type="SMART" id="SM00854"/>
    </source>
</evidence>
<dbReference type="InterPro" id="IPR029052">
    <property type="entry name" value="Metallo-depent_PP-like"/>
</dbReference>
<comment type="similarity">
    <text evidence="1">Belongs to the CapA family.</text>
</comment>
<dbReference type="EMBL" id="WMBQ01000002">
    <property type="protein sequence ID" value="MTD95542.1"/>
    <property type="molecule type" value="Genomic_DNA"/>
</dbReference>
<dbReference type="SUPFAM" id="SSF56300">
    <property type="entry name" value="Metallo-dependent phosphatases"/>
    <property type="match status" value="1"/>
</dbReference>
<keyword evidence="2" id="KW-0732">Signal</keyword>
<evidence type="ECO:0000313" key="5">
    <source>
        <dbReference type="Proteomes" id="UP000440694"/>
    </source>
</evidence>
<proteinExistence type="inferred from homology"/>